<evidence type="ECO:0000256" key="9">
    <source>
        <dbReference type="ARBA" id="ARBA00023054"/>
    </source>
</evidence>
<evidence type="ECO:0000256" key="11">
    <source>
        <dbReference type="ARBA" id="ARBA00023212"/>
    </source>
</evidence>
<keyword evidence="3" id="KW-0597">Phosphoprotein</keyword>
<keyword evidence="18" id="KW-1185">Reference proteome</keyword>
<evidence type="ECO:0000256" key="10">
    <source>
        <dbReference type="ARBA" id="ARBA00023175"/>
    </source>
</evidence>
<feature type="binding site" evidence="14">
    <location>
        <begin position="93"/>
        <end position="100"/>
    </location>
    <ligand>
        <name>ATP</name>
        <dbReference type="ChEBI" id="CHEBI:30616"/>
    </ligand>
</feature>
<feature type="coiled-coil region" evidence="15">
    <location>
        <begin position="355"/>
        <end position="426"/>
    </location>
</feature>
<dbReference type="GO" id="GO:0008017">
    <property type="term" value="F:microtubule binding"/>
    <property type="evidence" value="ECO:0007669"/>
    <property type="project" value="InterPro"/>
</dbReference>
<dbReference type="Gene3D" id="3.40.850.10">
    <property type="entry name" value="Kinesin motor domain"/>
    <property type="match status" value="1"/>
</dbReference>
<dbReference type="InterPro" id="IPR027417">
    <property type="entry name" value="P-loop_NTPase"/>
</dbReference>
<evidence type="ECO:0000256" key="15">
    <source>
        <dbReference type="SAM" id="Coils"/>
    </source>
</evidence>
<dbReference type="GO" id="GO:0008574">
    <property type="term" value="F:plus-end-directed microtubule motor activity"/>
    <property type="evidence" value="ECO:0007669"/>
    <property type="project" value="TreeGrafter"/>
</dbReference>
<dbReference type="GO" id="GO:0005524">
    <property type="term" value="F:ATP binding"/>
    <property type="evidence" value="ECO:0007669"/>
    <property type="project" value="UniProtKB-UniRule"/>
</dbReference>
<evidence type="ECO:0000313" key="19">
    <source>
        <dbReference type="RefSeq" id="XP_034238721.1"/>
    </source>
</evidence>
<dbReference type="AlphaFoldDB" id="A0A6P8YPB7"/>
<dbReference type="GO" id="GO:0051301">
    <property type="term" value="P:cell division"/>
    <property type="evidence" value="ECO:0007669"/>
    <property type="project" value="UniProtKB-KW"/>
</dbReference>
<keyword evidence="12" id="KW-0131">Cell cycle</keyword>
<keyword evidence="10 14" id="KW-0505">Motor protein</keyword>
<keyword evidence="11" id="KW-0206">Cytoskeleton</keyword>
<dbReference type="Pfam" id="PF00225">
    <property type="entry name" value="Kinesin"/>
    <property type="match status" value="1"/>
</dbReference>
<dbReference type="InterPro" id="IPR019821">
    <property type="entry name" value="Kinesin_motor_CS"/>
</dbReference>
<dbReference type="InterPro" id="IPR047241">
    <property type="entry name" value="KIF11-like_kin_motor_dom"/>
</dbReference>
<keyword evidence="5" id="KW-0493">Microtubule</keyword>
<dbReference type="GO" id="GO:0005634">
    <property type="term" value="C:nucleus"/>
    <property type="evidence" value="ECO:0007669"/>
    <property type="project" value="TreeGrafter"/>
</dbReference>
<evidence type="ECO:0000256" key="12">
    <source>
        <dbReference type="ARBA" id="ARBA00023306"/>
    </source>
</evidence>
<dbReference type="Proteomes" id="UP000515158">
    <property type="component" value="Unplaced"/>
</dbReference>
<reference evidence="19" key="1">
    <citation type="submission" date="2025-08" db="UniProtKB">
        <authorList>
            <consortium name="RefSeq"/>
        </authorList>
    </citation>
    <scope>IDENTIFICATION</scope>
    <source>
        <tissue evidence="19">Total insect</tissue>
    </source>
</reference>
<dbReference type="KEGG" id="tpal:117643755"/>
<keyword evidence="7" id="KW-0498">Mitosis</keyword>
<accession>A0A6P8YPB7</accession>
<dbReference type="SMART" id="SM00129">
    <property type="entry name" value="KISc"/>
    <property type="match status" value="1"/>
</dbReference>
<keyword evidence="2" id="KW-0963">Cytoplasm</keyword>
<comment type="similarity">
    <text evidence="13">Belongs to the TRAFAC class myosin-kinesin ATPase superfamily. Kinesin family. KIN-5/BimC subfamily.</text>
</comment>
<dbReference type="SUPFAM" id="SSF52540">
    <property type="entry name" value="P-loop containing nucleoside triphosphate hydrolases"/>
    <property type="match status" value="1"/>
</dbReference>
<dbReference type="OrthoDB" id="3176171at2759"/>
<sequence length="1029" mass="115053">MSSKAKSTNQNIQVFVRVRPSNASEQKSRSIVDLKSDREISVKDPKQSNTFKTFAFNNVFGPNSAQVDVYRSVVQPLIDEVLSGYNCTVFAYGQTGTGKTFTMEGERSTDANVTWEKDPLAGIVPRTLSQLFDELRLLQVDFSVKVSFLELYNEELFDLLSSSDDMTKLRIFEDSSKKGAVIVSGLEEVSVHSKADVYNIMKKGSDKRRTASTLMNARSSRSHTVFTVTVHIKESANEGEEVMRTGKMNLVDLAGSENIGRSGAVDKRAREAGNINQSLLTLGRVITALVDRSPHVPYRESKLTRILQESLGGRTKTSIIATVSPAACNLEETLSTLDYAHRAKNILNKPEINQRLCKKTMLKEYSEEIERLQRDLEATRQRTGVYLDQSEYDNMMLNLEQLAEEIKEKEEELVVSTEEMEKKKAICEELGNRTQEVQATVKERTAIRDEQVSTLSKLRAETSQITTDISEKDYLMLCHMDTLQVLSSQANTLHKSTIESTENVGLLYDKIDRTRSACQRNESSIEEFAEKNIEITDGTKAVIKESMKSLSNAVCGLESLSAQNLNLMGTHLRNIESAAEGFSKVQEQTSAICEKINEVVNEEPVLKAEIDVLQTCYEESHVTFEDLNKELLATTNKMKEVLSVDFGIITDLHLQINMECDVPRDILNDWTSTEPLSDMTLSFANEVESSMKIIDRGSSDDEAFSQKHLEKQQVCEEKFKAISRLLEEIVSVGGDMISTADAHGRSVKESVNTAMTKMEEAKDIVRSAVTEEKTKLDSVLSEVHQHFDGVSHISHKLLDLNCLKSDFNTELLPLQTVSQHGQKIIMASESFKNAVQEKLETSAKNCERLTQIHDAHGKQVLSLISTAKQGVEEHANKLLSTVESFNVDIQRETGVLKEMVQSFEDPLVKQSDEYQSALDRVQSLGAKPCTPTGKTPLRSDVRIPRDLPSTLPHERILSGLRSKYSIVSKLNLDDSPGIDSAYSDVDSDFNSSEMDLSANKENSLIERESSEKSFQSHLPKPRKPLANNN</sequence>
<dbReference type="FunFam" id="3.40.850.10:FF:000035">
    <property type="entry name" value="Kinesin-like protein KIF11"/>
    <property type="match status" value="1"/>
</dbReference>
<dbReference type="PANTHER" id="PTHR47970:SF12">
    <property type="entry name" value="KINESIN FAMILY MEMBER 11"/>
    <property type="match status" value="1"/>
</dbReference>
<dbReference type="InParanoid" id="A0A6P8YPB7"/>
<dbReference type="InterPro" id="IPR047149">
    <property type="entry name" value="KIF11-like"/>
</dbReference>
<dbReference type="GO" id="GO:0072686">
    <property type="term" value="C:mitotic spindle"/>
    <property type="evidence" value="ECO:0007669"/>
    <property type="project" value="TreeGrafter"/>
</dbReference>
<dbReference type="CDD" id="cd01364">
    <property type="entry name" value="KISc_BimC_Eg5"/>
    <property type="match status" value="1"/>
</dbReference>
<dbReference type="GO" id="GO:0090307">
    <property type="term" value="P:mitotic spindle assembly"/>
    <property type="evidence" value="ECO:0007669"/>
    <property type="project" value="TreeGrafter"/>
</dbReference>
<keyword evidence="6 14" id="KW-0547">Nucleotide-binding</keyword>
<evidence type="ECO:0000256" key="7">
    <source>
        <dbReference type="ARBA" id="ARBA00022776"/>
    </source>
</evidence>
<dbReference type="FunCoup" id="A0A6P8YPB7">
    <property type="interactions" value="627"/>
</dbReference>
<protein>
    <submittedName>
        <fullName evidence="19">Kinesin-like protein KIF11-A</fullName>
    </submittedName>
</protein>
<evidence type="ECO:0000256" key="3">
    <source>
        <dbReference type="ARBA" id="ARBA00022553"/>
    </source>
</evidence>
<dbReference type="CTD" id="38135"/>
<dbReference type="InterPro" id="IPR036961">
    <property type="entry name" value="Kinesin_motor_dom_sf"/>
</dbReference>
<evidence type="ECO:0000256" key="2">
    <source>
        <dbReference type="ARBA" id="ARBA00022490"/>
    </source>
</evidence>
<dbReference type="RefSeq" id="XP_034238721.1">
    <property type="nucleotide sequence ID" value="XM_034382830.1"/>
</dbReference>
<name>A0A6P8YPB7_THRPL</name>
<dbReference type="PROSITE" id="PS50067">
    <property type="entry name" value="KINESIN_MOTOR_2"/>
    <property type="match status" value="1"/>
</dbReference>
<evidence type="ECO:0000256" key="16">
    <source>
        <dbReference type="SAM" id="MobiDB-lite"/>
    </source>
</evidence>
<evidence type="ECO:0000313" key="18">
    <source>
        <dbReference type="Proteomes" id="UP000515158"/>
    </source>
</evidence>
<evidence type="ECO:0000256" key="4">
    <source>
        <dbReference type="ARBA" id="ARBA00022618"/>
    </source>
</evidence>
<dbReference type="GO" id="GO:0051231">
    <property type="term" value="P:spindle elongation"/>
    <property type="evidence" value="ECO:0007669"/>
    <property type="project" value="TreeGrafter"/>
</dbReference>
<feature type="region of interest" description="Disordered" evidence="16">
    <location>
        <begin position="983"/>
        <end position="1029"/>
    </location>
</feature>
<evidence type="ECO:0000256" key="5">
    <source>
        <dbReference type="ARBA" id="ARBA00022701"/>
    </source>
</evidence>
<evidence type="ECO:0000256" key="6">
    <source>
        <dbReference type="ARBA" id="ARBA00022741"/>
    </source>
</evidence>
<keyword evidence="9 15" id="KW-0175">Coiled coil</keyword>
<feature type="compositionally biased region" description="Polar residues" evidence="16">
    <location>
        <begin position="988"/>
        <end position="1002"/>
    </location>
</feature>
<dbReference type="PRINTS" id="PR00380">
    <property type="entry name" value="KINESINHEAVY"/>
</dbReference>
<evidence type="ECO:0000259" key="17">
    <source>
        <dbReference type="PROSITE" id="PS50067"/>
    </source>
</evidence>
<proteinExistence type="inferred from homology"/>
<dbReference type="PROSITE" id="PS00411">
    <property type="entry name" value="KINESIN_MOTOR_1"/>
    <property type="match status" value="1"/>
</dbReference>
<evidence type="ECO:0000256" key="1">
    <source>
        <dbReference type="ARBA" id="ARBA00004647"/>
    </source>
</evidence>
<gene>
    <name evidence="19" type="primary">LOC117643755</name>
</gene>
<evidence type="ECO:0000256" key="8">
    <source>
        <dbReference type="ARBA" id="ARBA00022840"/>
    </source>
</evidence>
<dbReference type="PANTHER" id="PTHR47970">
    <property type="entry name" value="KINESIN-LIKE PROTEIN KIF11"/>
    <property type="match status" value="1"/>
</dbReference>
<dbReference type="GeneID" id="117643755"/>
<keyword evidence="8 14" id="KW-0067">ATP-binding</keyword>
<feature type="domain" description="Kinesin motor" evidence="17">
    <location>
        <begin position="11"/>
        <end position="346"/>
    </location>
</feature>
<organism evidence="19">
    <name type="scientific">Thrips palmi</name>
    <name type="common">Melon thrips</name>
    <dbReference type="NCBI Taxonomy" id="161013"/>
    <lineage>
        <taxon>Eukaryota</taxon>
        <taxon>Metazoa</taxon>
        <taxon>Ecdysozoa</taxon>
        <taxon>Arthropoda</taxon>
        <taxon>Hexapoda</taxon>
        <taxon>Insecta</taxon>
        <taxon>Pterygota</taxon>
        <taxon>Neoptera</taxon>
        <taxon>Paraneoptera</taxon>
        <taxon>Thysanoptera</taxon>
        <taxon>Terebrantia</taxon>
        <taxon>Thripoidea</taxon>
        <taxon>Thripidae</taxon>
        <taxon>Thrips</taxon>
    </lineage>
</organism>
<dbReference type="GO" id="GO:0005876">
    <property type="term" value="C:spindle microtubule"/>
    <property type="evidence" value="ECO:0007669"/>
    <property type="project" value="TreeGrafter"/>
</dbReference>
<dbReference type="InterPro" id="IPR001752">
    <property type="entry name" value="Kinesin_motor_dom"/>
</dbReference>
<keyword evidence="4" id="KW-0132">Cell division</keyword>
<comment type="subcellular location">
    <subcellularLocation>
        <location evidence="1">Cytoplasm</location>
        <location evidence="1">Cytoskeleton</location>
        <location evidence="1">Spindle pole</location>
    </subcellularLocation>
</comment>
<evidence type="ECO:0000256" key="13">
    <source>
        <dbReference type="ARBA" id="ARBA00034704"/>
    </source>
</evidence>
<evidence type="ECO:0000256" key="14">
    <source>
        <dbReference type="PROSITE-ProRule" id="PRU00283"/>
    </source>
</evidence>
<dbReference type="GO" id="GO:0000922">
    <property type="term" value="C:spindle pole"/>
    <property type="evidence" value="ECO:0007669"/>
    <property type="project" value="UniProtKB-SubCell"/>
</dbReference>
<feature type="region of interest" description="Disordered" evidence="16">
    <location>
        <begin position="924"/>
        <end position="946"/>
    </location>
</feature>
<dbReference type="GO" id="GO:0007018">
    <property type="term" value="P:microtubule-based movement"/>
    <property type="evidence" value="ECO:0007669"/>
    <property type="project" value="InterPro"/>
</dbReference>